<accession>A0A518B1J5</accession>
<dbReference type="OrthoDB" id="270334at2"/>
<evidence type="ECO:0000313" key="2">
    <source>
        <dbReference type="Proteomes" id="UP000317093"/>
    </source>
</evidence>
<dbReference type="KEGG" id="knv:Pan216_16950"/>
<dbReference type="RefSeq" id="WP_145257313.1">
    <property type="nucleotide sequence ID" value="NZ_CP036279.1"/>
</dbReference>
<dbReference type="InterPro" id="IPR011990">
    <property type="entry name" value="TPR-like_helical_dom_sf"/>
</dbReference>
<dbReference type="Proteomes" id="UP000317093">
    <property type="component" value="Chromosome"/>
</dbReference>
<dbReference type="AlphaFoldDB" id="A0A518B1J5"/>
<dbReference type="SUPFAM" id="SSF48452">
    <property type="entry name" value="TPR-like"/>
    <property type="match status" value="1"/>
</dbReference>
<protein>
    <submittedName>
        <fullName evidence="1">Uncharacterized protein</fullName>
    </submittedName>
</protein>
<proteinExistence type="predicted"/>
<dbReference type="EMBL" id="CP036279">
    <property type="protein sequence ID" value="QDU60843.1"/>
    <property type="molecule type" value="Genomic_DNA"/>
</dbReference>
<reference evidence="1 2" key="1">
    <citation type="submission" date="2019-02" db="EMBL/GenBank/DDBJ databases">
        <title>Deep-cultivation of Planctomycetes and their phenomic and genomic characterization uncovers novel biology.</title>
        <authorList>
            <person name="Wiegand S."/>
            <person name="Jogler M."/>
            <person name="Boedeker C."/>
            <person name="Pinto D."/>
            <person name="Vollmers J."/>
            <person name="Rivas-Marin E."/>
            <person name="Kohn T."/>
            <person name="Peeters S.H."/>
            <person name="Heuer A."/>
            <person name="Rast P."/>
            <person name="Oberbeckmann S."/>
            <person name="Bunk B."/>
            <person name="Jeske O."/>
            <person name="Meyerdierks A."/>
            <person name="Storesund J.E."/>
            <person name="Kallscheuer N."/>
            <person name="Luecker S."/>
            <person name="Lage O.M."/>
            <person name="Pohl T."/>
            <person name="Merkel B.J."/>
            <person name="Hornburger P."/>
            <person name="Mueller R.-W."/>
            <person name="Bruemmer F."/>
            <person name="Labrenz M."/>
            <person name="Spormann A.M."/>
            <person name="Op den Camp H."/>
            <person name="Overmann J."/>
            <person name="Amann R."/>
            <person name="Jetten M.S.M."/>
            <person name="Mascher T."/>
            <person name="Medema M.H."/>
            <person name="Devos D.P."/>
            <person name="Kaster A.-K."/>
            <person name="Ovreas L."/>
            <person name="Rohde M."/>
            <person name="Galperin M.Y."/>
            <person name="Jogler C."/>
        </authorList>
    </citation>
    <scope>NUCLEOTIDE SEQUENCE [LARGE SCALE GENOMIC DNA]</scope>
    <source>
        <strain evidence="1 2">Pan216</strain>
    </source>
</reference>
<evidence type="ECO:0000313" key="1">
    <source>
        <dbReference type="EMBL" id="QDU60843.1"/>
    </source>
</evidence>
<keyword evidence="2" id="KW-1185">Reference proteome</keyword>
<gene>
    <name evidence="1" type="ORF">Pan216_16950</name>
</gene>
<dbReference type="Gene3D" id="1.25.40.10">
    <property type="entry name" value="Tetratricopeptide repeat domain"/>
    <property type="match status" value="1"/>
</dbReference>
<name>A0A518B1J5_9BACT</name>
<organism evidence="1 2">
    <name type="scientific">Kolteria novifilia</name>
    <dbReference type="NCBI Taxonomy" id="2527975"/>
    <lineage>
        <taxon>Bacteria</taxon>
        <taxon>Pseudomonadati</taxon>
        <taxon>Planctomycetota</taxon>
        <taxon>Planctomycetia</taxon>
        <taxon>Kolteriales</taxon>
        <taxon>Kolteriaceae</taxon>
        <taxon>Kolteria</taxon>
    </lineage>
</organism>
<sequence length="245" mass="28998">MVNSRKFWAVVTLSGITGIAFLGGQLVASDDHPDQEQSLVQRVHEARDAYQASLERLRAYYVQTQDSEAQRWVEQELTAYHMILKTPYILNLDLPSRDLRPDSSIINANQIFRQALDWLNKSSFTEREANYKRAELLLQRLVHDYPRSDKLDEACYYLGQIYSSKYFQQYRRAAAYYERVFHYEPNTNLDARNRAAFLYENYIADRRRAVELYQEVLRREVDPEKTREANKRLSALLNNRTAQRQ</sequence>